<dbReference type="SUPFAM" id="SSF55315">
    <property type="entry name" value="L30e-like"/>
    <property type="match status" value="1"/>
</dbReference>
<dbReference type="GO" id="GO:0003723">
    <property type="term" value="F:RNA binding"/>
    <property type="evidence" value="ECO:0007669"/>
    <property type="project" value="InterPro"/>
</dbReference>
<dbReference type="InterPro" id="IPR001537">
    <property type="entry name" value="SpoU_MeTrfase"/>
</dbReference>
<dbReference type="EMBL" id="LANX01000001">
    <property type="protein sequence ID" value="KJV69067.1"/>
    <property type="molecule type" value="Genomic_DNA"/>
</dbReference>
<protein>
    <submittedName>
        <fullName evidence="4">RNA 2'-O ribose methyltransferase substrate binding family protein</fullName>
    </submittedName>
</protein>
<dbReference type="Gene3D" id="3.40.1280.10">
    <property type="match status" value="1"/>
</dbReference>
<keyword evidence="2 4" id="KW-0808">Transferase</keyword>
<organism evidence="4 5">
    <name type="scientific">Candidatus Neoehrlichia procyonis str. RAC413</name>
    <dbReference type="NCBI Taxonomy" id="1359163"/>
    <lineage>
        <taxon>Bacteria</taxon>
        <taxon>Pseudomonadati</taxon>
        <taxon>Pseudomonadota</taxon>
        <taxon>Alphaproteobacteria</taxon>
        <taxon>Rickettsiales</taxon>
        <taxon>Anaplasmataceae</taxon>
        <taxon>Candidatus Neoehrlichia</taxon>
    </lineage>
</organism>
<sequence length="242" mass="27223">MWIYGKHTCITAIQNLDRTCYELIITENFLQKNSEITQYASKRNIKLKITDNNTLNTILGSNANHQGIALKVDSIIKDRTDIHNIISRTNNKNSTILILDQVTDVYNVGSIIRSSACFNVDAVIISYHNSPSENCIIAKTSSGAMDLIPIIQVTNLVQTIQILKKSGYWCYGLDLQAKQLLHQVNFYNKKAIVLGSEEKGIRKLVKESCDFLLKIPISQKINSLNVSNAAAIALYYTYHQNL</sequence>
<dbReference type="GO" id="GO:0008173">
    <property type="term" value="F:RNA methyltransferase activity"/>
    <property type="evidence" value="ECO:0007669"/>
    <property type="project" value="InterPro"/>
</dbReference>
<dbReference type="InterPro" id="IPR029028">
    <property type="entry name" value="Alpha/beta_knot_MTases"/>
</dbReference>
<evidence type="ECO:0000256" key="2">
    <source>
        <dbReference type="ARBA" id="ARBA00022679"/>
    </source>
</evidence>
<dbReference type="GO" id="GO:0006396">
    <property type="term" value="P:RNA processing"/>
    <property type="evidence" value="ECO:0007669"/>
    <property type="project" value="InterPro"/>
</dbReference>
<dbReference type="Gene3D" id="3.30.1330.30">
    <property type="match status" value="1"/>
</dbReference>
<evidence type="ECO:0000259" key="3">
    <source>
        <dbReference type="SMART" id="SM00967"/>
    </source>
</evidence>
<dbReference type="SUPFAM" id="SSF75217">
    <property type="entry name" value="alpha/beta knot"/>
    <property type="match status" value="1"/>
</dbReference>
<keyword evidence="1 4" id="KW-0489">Methyltransferase</keyword>
<dbReference type="GO" id="GO:0032259">
    <property type="term" value="P:methylation"/>
    <property type="evidence" value="ECO:0007669"/>
    <property type="project" value="UniProtKB-KW"/>
</dbReference>
<keyword evidence="5" id="KW-1185">Reference proteome</keyword>
<evidence type="ECO:0000256" key="1">
    <source>
        <dbReference type="ARBA" id="ARBA00022603"/>
    </source>
</evidence>
<reference evidence="4 5" key="1">
    <citation type="submission" date="2015-02" db="EMBL/GenBank/DDBJ databases">
        <title>Genome Sequencing of Rickettsiales.</title>
        <authorList>
            <person name="Daugherty S.C."/>
            <person name="Su Q."/>
            <person name="Abolude K."/>
            <person name="Beier-Sexton M."/>
            <person name="Carlyon J.A."/>
            <person name="Carter R."/>
            <person name="Day N.P."/>
            <person name="Dumler S.J."/>
            <person name="Dyachenko V."/>
            <person name="Godinez A."/>
            <person name="Kurtti T.J."/>
            <person name="Lichay M."/>
            <person name="Mullins K.E."/>
            <person name="Ott S."/>
            <person name="Pappas-Brown V."/>
            <person name="Paris D.H."/>
            <person name="Patel P."/>
            <person name="Richards A.L."/>
            <person name="Sadzewicz L."/>
            <person name="Sears K."/>
            <person name="Seidman D."/>
            <person name="Sengamalay N."/>
            <person name="Stenos J."/>
            <person name="Tallon L.J."/>
            <person name="Vincent G."/>
            <person name="Fraser C.M."/>
            <person name="Munderloh U."/>
            <person name="Dunning-Hotopp J.C."/>
        </authorList>
    </citation>
    <scope>NUCLEOTIDE SEQUENCE [LARGE SCALE GENOMIC DNA]</scope>
    <source>
        <strain evidence="4 5">RAC413</strain>
    </source>
</reference>
<name>A0A0F3NN12_9RICK</name>
<dbReference type="SMART" id="SM00967">
    <property type="entry name" value="SpoU_sub_bind"/>
    <property type="match status" value="1"/>
</dbReference>
<dbReference type="CDD" id="cd18103">
    <property type="entry name" value="SpoU-like_RlmB"/>
    <property type="match status" value="1"/>
</dbReference>
<dbReference type="Pfam" id="PF00588">
    <property type="entry name" value="SpoU_methylase"/>
    <property type="match status" value="1"/>
</dbReference>
<dbReference type="Proteomes" id="UP000033562">
    <property type="component" value="Unassembled WGS sequence"/>
</dbReference>
<dbReference type="InterPro" id="IPR004441">
    <property type="entry name" value="rRNA_MeTrfase_TrmH"/>
</dbReference>
<dbReference type="InterPro" id="IPR029064">
    <property type="entry name" value="Ribosomal_eL30-like_sf"/>
</dbReference>
<dbReference type="GO" id="GO:0005829">
    <property type="term" value="C:cytosol"/>
    <property type="evidence" value="ECO:0007669"/>
    <property type="project" value="TreeGrafter"/>
</dbReference>
<evidence type="ECO:0000313" key="4">
    <source>
        <dbReference type="EMBL" id="KJV69067.1"/>
    </source>
</evidence>
<dbReference type="NCBIfam" id="TIGR00186">
    <property type="entry name" value="rRNA_methyl_3"/>
    <property type="match status" value="1"/>
</dbReference>
<dbReference type="InterPro" id="IPR013123">
    <property type="entry name" value="SpoU_subst-bd"/>
</dbReference>
<dbReference type="Pfam" id="PF08032">
    <property type="entry name" value="SpoU_sub_bind"/>
    <property type="match status" value="1"/>
</dbReference>
<dbReference type="InterPro" id="IPR029026">
    <property type="entry name" value="tRNA_m1G_MTases_N"/>
</dbReference>
<dbReference type="STRING" id="1359163.NLO413_0443"/>
<dbReference type="PANTHER" id="PTHR46429:SF1">
    <property type="entry name" value="23S RRNA (GUANOSINE-2'-O-)-METHYLTRANSFERASE RLMB"/>
    <property type="match status" value="1"/>
</dbReference>
<evidence type="ECO:0000313" key="5">
    <source>
        <dbReference type="Proteomes" id="UP000033562"/>
    </source>
</evidence>
<comment type="caution">
    <text evidence="4">The sequence shown here is derived from an EMBL/GenBank/DDBJ whole genome shotgun (WGS) entry which is preliminary data.</text>
</comment>
<gene>
    <name evidence="4" type="ORF">NLO413_0443</name>
</gene>
<accession>A0A0F3NN12</accession>
<proteinExistence type="predicted"/>
<dbReference type="AlphaFoldDB" id="A0A0F3NN12"/>
<dbReference type="PATRIC" id="fig|1359163.3.peg.430"/>
<dbReference type="PANTHER" id="PTHR46429">
    <property type="entry name" value="23S RRNA (GUANOSINE-2'-O-)-METHYLTRANSFERASE RLMB"/>
    <property type="match status" value="1"/>
</dbReference>
<feature type="domain" description="RNA 2-O ribose methyltransferase substrate binding" evidence="3">
    <location>
        <begin position="2"/>
        <end position="78"/>
    </location>
</feature>